<dbReference type="RefSeq" id="WP_171200271.1">
    <property type="nucleotide sequence ID" value="NZ_JABEND010000007.1"/>
</dbReference>
<proteinExistence type="predicted"/>
<evidence type="ECO:0008006" key="4">
    <source>
        <dbReference type="Google" id="ProtNLM"/>
    </source>
</evidence>
<keyword evidence="3" id="KW-1185">Reference proteome</keyword>
<evidence type="ECO:0000313" key="2">
    <source>
        <dbReference type="EMBL" id="NNG36577.1"/>
    </source>
</evidence>
<feature type="compositionally biased region" description="Pro residues" evidence="1">
    <location>
        <begin position="30"/>
        <end position="59"/>
    </location>
</feature>
<dbReference type="GO" id="GO:0008939">
    <property type="term" value="F:nicotinate-nucleotide-dimethylbenzimidazole phosphoribosyltransferase activity"/>
    <property type="evidence" value="ECO:0007669"/>
    <property type="project" value="InterPro"/>
</dbReference>
<dbReference type="Pfam" id="PF02277">
    <property type="entry name" value="DBI_PRT"/>
    <property type="match status" value="1"/>
</dbReference>
<dbReference type="PANTHER" id="PTHR43463">
    <property type="entry name" value="NICOTINATE-NUCLEOTIDE--DIMETHYLBENZIMIDAZOLE PHOSPHORIBOSYLTRANSFERASE"/>
    <property type="match status" value="1"/>
</dbReference>
<feature type="region of interest" description="Disordered" evidence="1">
    <location>
        <begin position="1"/>
        <end position="61"/>
    </location>
</feature>
<organism evidence="2 3">
    <name type="scientific">Nakamurella aerolata</name>
    <dbReference type="NCBI Taxonomy" id="1656892"/>
    <lineage>
        <taxon>Bacteria</taxon>
        <taxon>Bacillati</taxon>
        <taxon>Actinomycetota</taxon>
        <taxon>Actinomycetes</taxon>
        <taxon>Nakamurellales</taxon>
        <taxon>Nakamurellaceae</taxon>
        <taxon>Nakamurella</taxon>
    </lineage>
</organism>
<dbReference type="AlphaFoldDB" id="A0A849A9B1"/>
<dbReference type="Proteomes" id="UP000562984">
    <property type="component" value="Unassembled WGS sequence"/>
</dbReference>
<feature type="compositionally biased region" description="Basic and acidic residues" evidence="1">
    <location>
        <begin position="1"/>
        <end position="14"/>
    </location>
</feature>
<comment type="caution">
    <text evidence="2">The sequence shown here is derived from an EMBL/GenBank/DDBJ whole genome shotgun (WGS) entry which is preliminary data.</text>
</comment>
<gene>
    <name evidence="2" type="ORF">HKD39_12825</name>
</gene>
<dbReference type="SUPFAM" id="SSF52733">
    <property type="entry name" value="Nicotinate mononucleotide:5,6-dimethylbenzimidazole phosphoribosyltransferase (CobT)"/>
    <property type="match status" value="1"/>
</dbReference>
<dbReference type="PANTHER" id="PTHR43463:SF1">
    <property type="entry name" value="NICOTINATE-NUCLEOTIDE--DIMETHYLBENZIMIDAZOLE PHOSPHORIBOSYLTRANSFERASE"/>
    <property type="match status" value="1"/>
</dbReference>
<dbReference type="InterPro" id="IPR036087">
    <property type="entry name" value="Nict_dMeBzImd_PRibTrfase_sf"/>
</dbReference>
<name>A0A849A9B1_9ACTN</name>
<feature type="region of interest" description="Disordered" evidence="1">
    <location>
        <begin position="133"/>
        <end position="163"/>
    </location>
</feature>
<evidence type="ECO:0000313" key="3">
    <source>
        <dbReference type="Proteomes" id="UP000562984"/>
    </source>
</evidence>
<accession>A0A849A9B1</accession>
<dbReference type="EMBL" id="JABEND010000007">
    <property type="protein sequence ID" value="NNG36577.1"/>
    <property type="molecule type" value="Genomic_DNA"/>
</dbReference>
<dbReference type="Gene3D" id="3.40.50.10210">
    <property type="match status" value="1"/>
</dbReference>
<sequence length="423" mass="41390">MSTESHPSEPERIDPATVPATDPASVPASGPAPAPASPAAPAAAPAPAPPSPAAAPAPAPAAAGLTVPALRTELLPSPSEQVRFTPPGGLGELQLAALALAAYRRQPSDPLALPQPTAVVFAGEHAIAESVCRNEPTGEPPDQSTDQPAATGAGARRPTPAAEIASGAGPWGVALAAAGATAVVHQVGPKAAAIDRQDALTLDEVAAALQLGRDAADAAIDAGAHILIGAVCAPGAAIAAAAIGSHLTGLEPVDAVAVAGPNATAGPAATADPAADWRGSWSRQVAAVRDARYRLSCDSPDAASLLRVAGGADLAALTGLLLQAALRGVPVLLDDVPGLVAALLARRFAPGAERFLLPAGRPPASASRLQQRLLDLLDGSALLPWDLGAGPLFGSLAALGAVTVAAHTMDATAMSAPAATGGQ</sequence>
<evidence type="ECO:0000256" key="1">
    <source>
        <dbReference type="SAM" id="MobiDB-lite"/>
    </source>
</evidence>
<reference evidence="2 3" key="1">
    <citation type="submission" date="2020-05" db="EMBL/GenBank/DDBJ databases">
        <title>Nakamurella sp. DB0629 isolated from air conditioner.</title>
        <authorList>
            <person name="Kim D.H."/>
            <person name="Kim D.-U."/>
        </authorList>
    </citation>
    <scope>NUCLEOTIDE SEQUENCE [LARGE SCALE GENOMIC DNA]</scope>
    <source>
        <strain evidence="2 3">DB0629</strain>
    </source>
</reference>
<dbReference type="InterPro" id="IPR003200">
    <property type="entry name" value="Nict_dMeBzImd_PRibTrfase"/>
</dbReference>
<protein>
    <recommendedName>
        <fullName evidence="4">Nicotinate-nucleotide--dimethylbenzimidazole phosphoribosyltransferase</fullName>
    </recommendedName>
</protein>